<dbReference type="GO" id="GO:0005886">
    <property type="term" value="C:plasma membrane"/>
    <property type="evidence" value="ECO:0007669"/>
    <property type="project" value="UniProtKB-SubCell"/>
</dbReference>
<organism evidence="8 9">
    <name type="scientific">Stieleria marina</name>
    <dbReference type="NCBI Taxonomy" id="1930275"/>
    <lineage>
        <taxon>Bacteria</taxon>
        <taxon>Pseudomonadati</taxon>
        <taxon>Planctomycetota</taxon>
        <taxon>Planctomycetia</taxon>
        <taxon>Pirellulales</taxon>
        <taxon>Pirellulaceae</taxon>
        <taxon>Stieleria</taxon>
    </lineage>
</organism>
<keyword evidence="4 7" id="KW-1133">Transmembrane helix</keyword>
<evidence type="ECO:0000256" key="4">
    <source>
        <dbReference type="ARBA" id="ARBA00022989"/>
    </source>
</evidence>
<evidence type="ECO:0000256" key="7">
    <source>
        <dbReference type="SAM" id="Phobius"/>
    </source>
</evidence>
<dbReference type="Pfam" id="PF06965">
    <property type="entry name" value="Na_H_antiport_1"/>
    <property type="match status" value="1"/>
</dbReference>
<dbReference type="AlphaFoldDB" id="A0A517P372"/>
<feature type="transmembrane region" description="Helical" evidence="7">
    <location>
        <begin position="471"/>
        <end position="491"/>
    </location>
</feature>
<feature type="transmembrane region" description="Helical" evidence="7">
    <location>
        <begin position="69"/>
        <end position="91"/>
    </location>
</feature>
<feature type="transmembrane region" description="Helical" evidence="7">
    <location>
        <begin position="285"/>
        <end position="303"/>
    </location>
</feature>
<evidence type="ECO:0000256" key="5">
    <source>
        <dbReference type="ARBA" id="ARBA00023136"/>
    </source>
</evidence>
<dbReference type="PANTHER" id="PTHR30341:SF0">
    <property type="entry name" value="NA(+)_H(+) ANTIPORTER NHAA"/>
    <property type="match status" value="1"/>
</dbReference>
<keyword evidence="3 7" id="KW-0812">Transmembrane</keyword>
<gene>
    <name evidence="8" type="primary">nhaA_2</name>
    <name evidence="8" type="ORF">K239x_58280</name>
</gene>
<evidence type="ECO:0000256" key="3">
    <source>
        <dbReference type="ARBA" id="ARBA00022692"/>
    </source>
</evidence>
<dbReference type="InterPro" id="IPR023171">
    <property type="entry name" value="Na/H_antiporter_dom_sf"/>
</dbReference>
<feature type="compositionally biased region" description="Basic and acidic residues" evidence="6">
    <location>
        <begin position="117"/>
        <end position="134"/>
    </location>
</feature>
<evidence type="ECO:0000313" key="9">
    <source>
        <dbReference type="Proteomes" id="UP000319817"/>
    </source>
</evidence>
<feature type="transmembrane region" description="Helical" evidence="7">
    <location>
        <begin position="310"/>
        <end position="330"/>
    </location>
</feature>
<dbReference type="EMBL" id="CP036526">
    <property type="protein sequence ID" value="QDT13808.1"/>
    <property type="molecule type" value="Genomic_DNA"/>
</dbReference>
<dbReference type="Proteomes" id="UP000319817">
    <property type="component" value="Chromosome"/>
</dbReference>
<accession>A0A517P372</accession>
<dbReference type="PANTHER" id="PTHR30341">
    <property type="entry name" value="SODIUM ION/PROTON ANTIPORTER NHAA-RELATED"/>
    <property type="match status" value="1"/>
</dbReference>
<protein>
    <submittedName>
        <fullName evidence="8">Na(+)/H(+) antiporter NhaA</fullName>
    </submittedName>
</protein>
<dbReference type="GO" id="GO:0006885">
    <property type="term" value="P:regulation of pH"/>
    <property type="evidence" value="ECO:0007669"/>
    <property type="project" value="InterPro"/>
</dbReference>
<evidence type="ECO:0000256" key="2">
    <source>
        <dbReference type="ARBA" id="ARBA00022475"/>
    </source>
</evidence>
<feature type="transmembrane region" description="Helical" evidence="7">
    <location>
        <begin position="436"/>
        <end position="459"/>
    </location>
</feature>
<evidence type="ECO:0000313" key="8">
    <source>
        <dbReference type="EMBL" id="QDT13808.1"/>
    </source>
</evidence>
<dbReference type="Gene3D" id="1.20.1530.10">
    <property type="entry name" value="Na+/H+ antiporter like domain"/>
    <property type="match status" value="1"/>
</dbReference>
<evidence type="ECO:0000256" key="6">
    <source>
        <dbReference type="SAM" id="MobiDB-lite"/>
    </source>
</evidence>
<sequence>MQPPLARENLARLGRKPPKWTDPKTGFVAIFPSNRATNQTHCEMVWPASPLLNSCYLRQMTNHGSGNKVVYLLQEFSIPLVLGVIAALAMANTYPDTYHRIVHDTYSFIQSDGHDGDGHAAEHGVDSGDLHGGEDPDVLDDTDDHIASGGGHHGLHHFLSMHFIINDLFMVLFFGIAAKEIAEACLPGGALNPVSKAINPLLGTIGGVVGPVVVYLVLNQTIGEEAWTRGWGIPTATDIALAWLVARLVFGNGHPAISFLLLLAVADDGIGLMIIAIFYPTQDPVWANALFIIPGMVIAFLLRKKNVKSWVPYIVIGGAFSWWGLFSAHLHPALALVPIVPFLPGPAYDEGMFSDDTKTIESDTLNNFEHDLKKFVDFGLFFFAFANAGVELSNINNLTWIVLLSLLVGKTVGITLFSGLGTLVKIPLPDGMKLKHLVVAGVIAGLGLTVALFVSGQAFKQIDLQGSAKMGALFSAGIAVLAIILGKILGVKDRDQSGGPS</sequence>
<feature type="transmembrane region" description="Helical" evidence="7">
    <location>
        <begin position="400"/>
        <end position="424"/>
    </location>
</feature>
<keyword evidence="5 7" id="KW-0472">Membrane</keyword>
<feature type="transmembrane region" description="Helical" evidence="7">
    <location>
        <begin position="158"/>
        <end position="177"/>
    </location>
</feature>
<evidence type="ECO:0000256" key="1">
    <source>
        <dbReference type="ARBA" id="ARBA00004429"/>
    </source>
</evidence>
<dbReference type="InterPro" id="IPR004670">
    <property type="entry name" value="NhaA"/>
</dbReference>
<feature type="transmembrane region" description="Helical" evidence="7">
    <location>
        <begin position="257"/>
        <end position="279"/>
    </location>
</feature>
<feature type="transmembrane region" description="Helical" evidence="7">
    <location>
        <begin position="198"/>
        <end position="218"/>
    </location>
</feature>
<proteinExistence type="predicted"/>
<keyword evidence="2" id="KW-1003">Cell membrane</keyword>
<dbReference type="GO" id="GO:0015385">
    <property type="term" value="F:sodium:proton antiporter activity"/>
    <property type="evidence" value="ECO:0007669"/>
    <property type="project" value="TreeGrafter"/>
</dbReference>
<feature type="region of interest" description="Disordered" evidence="6">
    <location>
        <begin position="117"/>
        <end position="137"/>
    </location>
</feature>
<name>A0A517P372_9BACT</name>
<comment type="subcellular location">
    <subcellularLocation>
        <location evidence="1">Cell inner membrane</location>
        <topology evidence="1">Multi-pass membrane protein</topology>
    </subcellularLocation>
</comment>
<reference evidence="8 9" key="1">
    <citation type="submission" date="2019-02" db="EMBL/GenBank/DDBJ databases">
        <title>Deep-cultivation of Planctomycetes and their phenomic and genomic characterization uncovers novel biology.</title>
        <authorList>
            <person name="Wiegand S."/>
            <person name="Jogler M."/>
            <person name="Boedeker C."/>
            <person name="Pinto D."/>
            <person name="Vollmers J."/>
            <person name="Rivas-Marin E."/>
            <person name="Kohn T."/>
            <person name="Peeters S.H."/>
            <person name="Heuer A."/>
            <person name="Rast P."/>
            <person name="Oberbeckmann S."/>
            <person name="Bunk B."/>
            <person name="Jeske O."/>
            <person name="Meyerdierks A."/>
            <person name="Storesund J.E."/>
            <person name="Kallscheuer N."/>
            <person name="Luecker S."/>
            <person name="Lage O.M."/>
            <person name="Pohl T."/>
            <person name="Merkel B.J."/>
            <person name="Hornburger P."/>
            <person name="Mueller R.-W."/>
            <person name="Bruemmer F."/>
            <person name="Labrenz M."/>
            <person name="Spormann A.M."/>
            <person name="Op den Camp H."/>
            <person name="Overmann J."/>
            <person name="Amann R."/>
            <person name="Jetten M.S.M."/>
            <person name="Mascher T."/>
            <person name="Medema M.H."/>
            <person name="Devos D.P."/>
            <person name="Kaster A.-K."/>
            <person name="Ovreas L."/>
            <person name="Rohde M."/>
            <person name="Galperin M.Y."/>
            <person name="Jogler C."/>
        </authorList>
    </citation>
    <scope>NUCLEOTIDE SEQUENCE [LARGE SCALE GENOMIC DNA]</scope>
    <source>
        <strain evidence="8 9">K23_9</strain>
    </source>
</reference>
<feature type="transmembrane region" description="Helical" evidence="7">
    <location>
        <begin position="230"/>
        <end position="250"/>
    </location>
</feature>
<keyword evidence="9" id="KW-1185">Reference proteome</keyword>